<keyword evidence="1" id="KW-0472">Membrane</keyword>
<dbReference type="InterPro" id="IPR056390">
    <property type="entry name" value="Holin_phage"/>
</dbReference>
<gene>
    <name evidence="2" type="ORF">nbrc107696_06180</name>
</gene>
<dbReference type="Pfam" id="PF23809">
    <property type="entry name" value="Phage_holin_9"/>
    <property type="match status" value="1"/>
</dbReference>
<keyword evidence="1" id="KW-0812">Transmembrane</keyword>
<proteinExistence type="predicted"/>
<feature type="transmembrane region" description="Helical" evidence="1">
    <location>
        <begin position="12"/>
        <end position="29"/>
    </location>
</feature>
<reference evidence="3" key="1">
    <citation type="submission" date="2019-06" db="EMBL/GenBank/DDBJ databases">
        <title>Gordonia isolated from sludge of a wastewater treatment plant.</title>
        <authorList>
            <person name="Tamura T."/>
            <person name="Aoyama K."/>
            <person name="Kang Y."/>
            <person name="Saito S."/>
            <person name="Akiyama N."/>
            <person name="Yazawa K."/>
            <person name="Gonoi T."/>
            <person name="Mikami Y."/>
        </authorList>
    </citation>
    <scope>NUCLEOTIDE SEQUENCE [LARGE SCALE GENOMIC DNA]</scope>
    <source>
        <strain evidence="3">NBRC 107696</strain>
    </source>
</reference>
<protein>
    <recommendedName>
        <fullName evidence="4">Holin</fullName>
    </recommendedName>
</protein>
<evidence type="ECO:0000256" key="1">
    <source>
        <dbReference type="SAM" id="Phobius"/>
    </source>
</evidence>
<dbReference type="AlphaFoldDB" id="A0A7I9V4R3"/>
<evidence type="ECO:0008006" key="4">
    <source>
        <dbReference type="Google" id="ProtNLM"/>
    </source>
</evidence>
<dbReference type="RefSeq" id="WP_161894102.1">
    <property type="nucleotide sequence ID" value="NZ_BJOV01000002.1"/>
</dbReference>
<keyword evidence="3" id="KW-1185">Reference proteome</keyword>
<feature type="transmembrane region" description="Helical" evidence="1">
    <location>
        <begin position="35"/>
        <end position="55"/>
    </location>
</feature>
<dbReference type="EMBL" id="BJOV01000002">
    <property type="protein sequence ID" value="GEE00172.1"/>
    <property type="molecule type" value="Genomic_DNA"/>
</dbReference>
<evidence type="ECO:0000313" key="2">
    <source>
        <dbReference type="EMBL" id="GEE00172.1"/>
    </source>
</evidence>
<name>A0A7I9V4R3_9ACTN</name>
<comment type="caution">
    <text evidence="2">The sequence shown here is derived from an EMBL/GenBank/DDBJ whole genome shotgun (WGS) entry which is preliminary data.</text>
</comment>
<accession>A0A7I9V4R3</accession>
<evidence type="ECO:0000313" key="3">
    <source>
        <dbReference type="Proteomes" id="UP000444960"/>
    </source>
</evidence>
<organism evidence="2 3">
    <name type="scientific">Gordonia spumicola</name>
    <dbReference type="NCBI Taxonomy" id="589161"/>
    <lineage>
        <taxon>Bacteria</taxon>
        <taxon>Bacillati</taxon>
        <taxon>Actinomycetota</taxon>
        <taxon>Actinomycetes</taxon>
        <taxon>Mycobacteriales</taxon>
        <taxon>Gordoniaceae</taxon>
        <taxon>Gordonia</taxon>
    </lineage>
</organism>
<keyword evidence="1" id="KW-1133">Transmembrane helix</keyword>
<sequence length="66" mass="6673">MIALTPAARQRIYAVLTALVPIGVVYGVVSDTEASLWLAVVAALLGGGGTALAAANTRGGRHRKGE</sequence>
<dbReference type="Proteomes" id="UP000444960">
    <property type="component" value="Unassembled WGS sequence"/>
</dbReference>